<feature type="compositionally biased region" description="Basic and acidic residues" evidence="1">
    <location>
        <begin position="24"/>
        <end position="35"/>
    </location>
</feature>
<feature type="region of interest" description="Disordered" evidence="1">
    <location>
        <begin position="1"/>
        <end position="63"/>
    </location>
</feature>
<feature type="transmembrane region" description="Helical" evidence="2">
    <location>
        <begin position="259"/>
        <end position="282"/>
    </location>
</feature>
<gene>
    <name evidence="3" type="ORF">MCUN1_002267</name>
</gene>
<dbReference type="EMBL" id="CP119879">
    <property type="protein sequence ID" value="WFD35413.1"/>
    <property type="molecule type" value="Genomic_DNA"/>
</dbReference>
<sequence length="316" mass="35343">MSAKKSGEPGRVSFSQTSDSIKSAAEDAKLKHEPSKGTPSRSALKSSSSSSMPEPSQYQHPDPLIRRLRLYDGHGKAVDLKRAFRDAKVVAFYFSSQLAQKAAKDYDRAVANLCRSYPHEFKAIYVSVDMDERYYEAATRNQPWLSMFWDDGSSAESDDEGETPPGQESFLLAGDEDLEESVVSTDTLGMCYVRPFSRVYMAEKLDVLAAPTLAIYHVPSRQFLDRNVRVQKIRYGGDEELIKLWLEGKRTPTLNVKDVVLIAPWTVVLAIVAALYAIVVMIGGEQFHVIRHLGRYLSDHSAHRGIEIVSTSDSHH</sequence>
<evidence type="ECO:0008006" key="5">
    <source>
        <dbReference type="Google" id="ProtNLM"/>
    </source>
</evidence>
<evidence type="ECO:0000256" key="2">
    <source>
        <dbReference type="SAM" id="Phobius"/>
    </source>
</evidence>
<evidence type="ECO:0000256" key="1">
    <source>
        <dbReference type="SAM" id="MobiDB-lite"/>
    </source>
</evidence>
<organism evidence="3 4">
    <name type="scientific">Malassezia cuniculi</name>
    <dbReference type="NCBI Taxonomy" id="948313"/>
    <lineage>
        <taxon>Eukaryota</taxon>
        <taxon>Fungi</taxon>
        <taxon>Dikarya</taxon>
        <taxon>Basidiomycota</taxon>
        <taxon>Ustilaginomycotina</taxon>
        <taxon>Malasseziomycetes</taxon>
        <taxon>Malasseziales</taxon>
        <taxon>Malasseziaceae</taxon>
        <taxon>Malassezia</taxon>
    </lineage>
</organism>
<feature type="compositionally biased region" description="Low complexity" evidence="1">
    <location>
        <begin position="39"/>
        <end position="56"/>
    </location>
</feature>
<keyword evidence="2" id="KW-0472">Membrane</keyword>
<name>A0AAF0J6N2_9BASI</name>
<accession>A0AAF0J6N2</accession>
<evidence type="ECO:0000313" key="3">
    <source>
        <dbReference type="EMBL" id="WFD35413.1"/>
    </source>
</evidence>
<evidence type="ECO:0000313" key="4">
    <source>
        <dbReference type="Proteomes" id="UP001219933"/>
    </source>
</evidence>
<protein>
    <recommendedName>
        <fullName evidence="5">Thioredoxin-like fold domain-containing protein</fullName>
    </recommendedName>
</protein>
<keyword evidence="2" id="KW-0812">Transmembrane</keyword>
<dbReference type="Proteomes" id="UP001219933">
    <property type="component" value="Chromosome 3"/>
</dbReference>
<keyword evidence="4" id="KW-1185">Reference proteome</keyword>
<dbReference type="AlphaFoldDB" id="A0AAF0J6N2"/>
<keyword evidence="2" id="KW-1133">Transmembrane helix</keyword>
<proteinExistence type="predicted"/>
<reference evidence="3" key="1">
    <citation type="submission" date="2023-03" db="EMBL/GenBank/DDBJ databases">
        <title>Mating type loci evolution in Malassezia.</title>
        <authorList>
            <person name="Coelho M.A."/>
        </authorList>
    </citation>
    <scope>NUCLEOTIDE SEQUENCE</scope>
    <source>
        <strain evidence="3">CBS 11721</strain>
    </source>
</reference>